<dbReference type="RefSeq" id="WP_008680727.1">
    <property type="nucleotide sequence ID" value="NZ_JADMSE010000021.1"/>
</dbReference>
<dbReference type="InterPro" id="IPR000150">
    <property type="entry name" value="Cof"/>
</dbReference>
<dbReference type="PANTHER" id="PTHR10000">
    <property type="entry name" value="PHOSPHOSERINE PHOSPHATASE"/>
    <property type="match status" value="1"/>
</dbReference>
<evidence type="ECO:0000313" key="1">
    <source>
        <dbReference type="EMBL" id="MDC4240209.1"/>
    </source>
</evidence>
<sequence>MNNKGIVFFDVDGTLIDWRKGIYAPTNATKEAINKLKANGYLTVLATGRPKSSITNEIVDLGLNGYIASNGAYAEIENELIFNECINNKKLEDILSFLEENDIVYILEGQENNYVLDINNEKVRDLVIKANLGIENFTEDWEKDTVKTSKIIAIGKDINSYKLVCDKYKDEGLAFMANQFGDTFEIYVSKYTKGYGVDHLLEKLGIDRENAYAFGDGENDIEMFQVVKHGIAMGGYHKGLEEHAFNFTEDVENEGIAKGLKKLELI</sequence>
<reference evidence="1" key="1">
    <citation type="submission" date="2022-05" db="EMBL/GenBank/DDBJ databases">
        <title>Draft genome sequence of Clostridium tertium strain CP3 isolated from Peru.</title>
        <authorList>
            <person name="Hurtado R."/>
            <person name="Lima L."/>
            <person name="Sousa T."/>
            <person name="Jaiswal A.K."/>
            <person name="Tiwari S."/>
            <person name="Maturrano L."/>
            <person name="Brenig B."/>
            <person name="Azevedo V."/>
        </authorList>
    </citation>
    <scope>NUCLEOTIDE SEQUENCE</scope>
    <source>
        <strain evidence="1">CP3</strain>
    </source>
</reference>
<organism evidence="1 2">
    <name type="scientific">Clostridium tertium</name>
    <dbReference type="NCBI Taxonomy" id="1559"/>
    <lineage>
        <taxon>Bacteria</taxon>
        <taxon>Bacillati</taxon>
        <taxon>Bacillota</taxon>
        <taxon>Clostridia</taxon>
        <taxon>Eubacteriales</taxon>
        <taxon>Clostridiaceae</taxon>
        <taxon>Clostridium</taxon>
    </lineage>
</organism>
<dbReference type="Pfam" id="PF08282">
    <property type="entry name" value="Hydrolase_3"/>
    <property type="match status" value="1"/>
</dbReference>
<name>A0A9X3XLG0_9CLOT</name>
<dbReference type="PANTHER" id="PTHR10000:SF8">
    <property type="entry name" value="HAD SUPERFAMILY HYDROLASE-LIKE, TYPE 3"/>
    <property type="match status" value="1"/>
</dbReference>
<dbReference type="GO" id="GO:0016791">
    <property type="term" value="F:phosphatase activity"/>
    <property type="evidence" value="ECO:0007669"/>
    <property type="project" value="UniProtKB-ARBA"/>
</dbReference>
<dbReference type="NCBIfam" id="TIGR01484">
    <property type="entry name" value="HAD-SF-IIB"/>
    <property type="match status" value="1"/>
</dbReference>
<dbReference type="NCBIfam" id="TIGR00099">
    <property type="entry name" value="Cof-subfamily"/>
    <property type="match status" value="1"/>
</dbReference>
<dbReference type="InterPro" id="IPR036412">
    <property type="entry name" value="HAD-like_sf"/>
</dbReference>
<dbReference type="EMBL" id="JAMRYU010000007">
    <property type="protein sequence ID" value="MDC4240209.1"/>
    <property type="molecule type" value="Genomic_DNA"/>
</dbReference>
<accession>A0A9X3XLG0</accession>
<dbReference type="InterPro" id="IPR023214">
    <property type="entry name" value="HAD_sf"/>
</dbReference>
<evidence type="ECO:0000313" key="2">
    <source>
        <dbReference type="Proteomes" id="UP001141183"/>
    </source>
</evidence>
<dbReference type="AlphaFoldDB" id="A0A9X3XLG0"/>
<dbReference type="Gene3D" id="3.40.50.1000">
    <property type="entry name" value="HAD superfamily/HAD-like"/>
    <property type="match status" value="1"/>
</dbReference>
<dbReference type="GO" id="GO:0005829">
    <property type="term" value="C:cytosol"/>
    <property type="evidence" value="ECO:0007669"/>
    <property type="project" value="TreeGrafter"/>
</dbReference>
<dbReference type="SUPFAM" id="SSF56784">
    <property type="entry name" value="HAD-like"/>
    <property type="match status" value="1"/>
</dbReference>
<proteinExistence type="predicted"/>
<keyword evidence="1" id="KW-0378">Hydrolase</keyword>
<protein>
    <submittedName>
        <fullName evidence="1">Cof-type HAD-IIB family hydrolase</fullName>
    </submittedName>
</protein>
<dbReference type="GO" id="GO:0000287">
    <property type="term" value="F:magnesium ion binding"/>
    <property type="evidence" value="ECO:0007669"/>
    <property type="project" value="TreeGrafter"/>
</dbReference>
<keyword evidence="2" id="KW-1185">Reference proteome</keyword>
<dbReference type="Gene3D" id="3.30.1240.10">
    <property type="match status" value="1"/>
</dbReference>
<comment type="caution">
    <text evidence="1">The sequence shown here is derived from an EMBL/GenBank/DDBJ whole genome shotgun (WGS) entry which is preliminary data.</text>
</comment>
<dbReference type="Proteomes" id="UP001141183">
    <property type="component" value="Unassembled WGS sequence"/>
</dbReference>
<dbReference type="SFLD" id="SFLDS00003">
    <property type="entry name" value="Haloacid_Dehalogenase"/>
    <property type="match status" value="1"/>
</dbReference>
<dbReference type="InterPro" id="IPR006379">
    <property type="entry name" value="HAD-SF_hydro_IIB"/>
</dbReference>
<dbReference type="SFLD" id="SFLDG01140">
    <property type="entry name" value="C2.B:_Phosphomannomutase_and_P"/>
    <property type="match status" value="1"/>
</dbReference>
<gene>
    <name evidence="1" type="ORF">NE398_08525</name>
</gene>